<evidence type="ECO:0000313" key="3">
    <source>
        <dbReference type="Proteomes" id="UP001164929"/>
    </source>
</evidence>
<dbReference type="Proteomes" id="UP001164929">
    <property type="component" value="Chromosome 3"/>
</dbReference>
<dbReference type="InterPro" id="IPR001810">
    <property type="entry name" value="F-box_dom"/>
</dbReference>
<gene>
    <name evidence="2" type="ORF">NC653_009262</name>
</gene>
<dbReference type="EMBL" id="JAQIZT010000003">
    <property type="protein sequence ID" value="KAJ7004332.1"/>
    <property type="molecule type" value="Genomic_DNA"/>
</dbReference>
<organism evidence="2 3">
    <name type="scientific">Populus alba x Populus x berolinensis</name>
    <dbReference type="NCBI Taxonomy" id="444605"/>
    <lineage>
        <taxon>Eukaryota</taxon>
        <taxon>Viridiplantae</taxon>
        <taxon>Streptophyta</taxon>
        <taxon>Embryophyta</taxon>
        <taxon>Tracheophyta</taxon>
        <taxon>Spermatophyta</taxon>
        <taxon>Magnoliopsida</taxon>
        <taxon>eudicotyledons</taxon>
        <taxon>Gunneridae</taxon>
        <taxon>Pentapetalae</taxon>
        <taxon>rosids</taxon>
        <taxon>fabids</taxon>
        <taxon>Malpighiales</taxon>
        <taxon>Salicaceae</taxon>
        <taxon>Saliceae</taxon>
        <taxon>Populus</taxon>
    </lineage>
</organism>
<evidence type="ECO:0000313" key="2">
    <source>
        <dbReference type="EMBL" id="KAJ7004332.1"/>
    </source>
</evidence>
<dbReference type="SMART" id="SM00256">
    <property type="entry name" value="FBOX"/>
    <property type="match status" value="1"/>
</dbReference>
<evidence type="ECO:0000259" key="1">
    <source>
        <dbReference type="SMART" id="SM00256"/>
    </source>
</evidence>
<comment type="caution">
    <text evidence="2">The sequence shown here is derived from an EMBL/GenBank/DDBJ whole genome shotgun (WGS) entry which is preliminary data.</text>
</comment>
<keyword evidence="3" id="KW-1185">Reference proteome</keyword>
<accession>A0AAD6R9S6</accession>
<feature type="domain" description="F-box" evidence="1">
    <location>
        <begin position="10"/>
        <end position="50"/>
    </location>
</feature>
<dbReference type="PANTHER" id="PTHR31672:SF13">
    <property type="entry name" value="F-BOX PROTEIN CPR30-LIKE"/>
    <property type="match status" value="1"/>
</dbReference>
<dbReference type="PANTHER" id="PTHR31672">
    <property type="entry name" value="BNACNNG10540D PROTEIN"/>
    <property type="match status" value="1"/>
</dbReference>
<sequence>MVEEGTKNHIPEDMVMDIFLKLPVKSIIRFSCASKFWNSLITSPIFIKNHLSKFKQRKQLFLLRTSNPIVSYSLHLDNNSLDRYSQLEFPIQNKADLFEIYGSCNGIVCLPSRFMLINSSKRIIFWNPSIRKTLDLPALRS</sequence>
<reference evidence="2" key="1">
    <citation type="journal article" date="2023" name="Mol. Ecol. Resour.">
        <title>Chromosome-level genome assembly of a triploid poplar Populus alba 'Berolinensis'.</title>
        <authorList>
            <person name="Chen S."/>
            <person name="Yu Y."/>
            <person name="Wang X."/>
            <person name="Wang S."/>
            <person name="Zhang T."/>
            <person name="Zhou Y."/>
            <person name="He R."/>
            <person name="Meng N."/>
            <person name="Wang Y."/>
            <person name="Liu W."/>
            <person name="Liu Z."/>
            <person name="Liu J."/>
            <person name="Guo Q."/>
            <person name="Huang H."/>
            <person name="Sederoff R.R."/>
            <person name="Wang G."/>
            <person name="Qu G."/>
            <person name="Chen S."/>
        </authorList>
    </citation>
    <scope>NUCLEOTIDE SEQUENCE</scope>
    <source>
        <strain evidence="2">SC-2020</strain>
    </source>
</reference>
<dbReference type="Gene3D" id="1.20.1280.50">
    <property type="match status" value="1"/>
</dbReference>
<dbReference type="Pfam" id="PF00646">
    <property type="entry name" value="F-box"/>
    <property type="match status" value="1"/>
</dbReference>
<name>A0AAD6R9S6_9ROSI</name>
<dbReference type="SUPFAM" id="SSF81383">
    <property type="entry name" value="F-box domain"/>
    <property type="match status" value="1"/>
</dbReference>
<proteinExistence type="predicted"/>
<dbReference type="CDD" id="cd22157">
    <property type="entry name" value="F-box_AtFBW1-like"/>
    <property type="match status" value="1"/>
</dbReference>
<dbReference type="AlphaFoldDB" id="A0AAD6R9S6"/>
<protein>
    <recommendedName>
        <fullName evidence="1">F-box domain-containing protein</fullName>
    </recommendedName>
</protein>
<dbReference type="InterPro" id="IPR036047">
    <property type="entry name" value="F-box-like_dom_sf"/>
</dbReference>
<dbReference type="InterPro" id="IPR050796">
    <property type="entry name" value="SCF_F-box_component"/>
</dbReference>